<dbReference type="EMBL" id="DAAPBY010000023">
    <property type="protein sequence ID" value="HAD4766016.1"/>
    <property type="molecule type" value="Genomic_DNA"/>
</dbReference>
<dbReference type="EMBL" id="DAAOTV010000022">
    <property type="protein sequence ID" value="HAD3943062.1"/>
    <property type="molecule type" value="Genomic_DNA"/>
</dbReference>
<evidence type="ECO:0000313" key="3">
    <source>
        <dbReference type="EMBL" id="HAD4378052.1"/>
    </source>
</evidence>
<evidence type="ECO:0000313" key="2">
    <source>
        <dbReference type="EMBL" id="HAD4212906.1"/>
    </source>
</evidence>
<evidence type="ECO:0000313" key="16">
    <source>
        <dbReference type="EMBL" id="HAD5185299.1"/>
    </source>
</evidence>
<evidence type="ECO:0000313" key="6">
    <source>
        <dbReference type="EMBL" id="HAD4493456.1"/>
    </source>
</evidence>
<organism evidence="7">
    <name type="scientific">Salmonella enterica subsp. enterica serovar Typhi str. CT18</name>
    <dbReference type="NCBI Taxonomy" id="220341"/>
    <lineage>
        <taxon>Bacteria</taxon>
        <taxon>Pseudomonadati</taxon>
        <taxon>Pseudomonadota</taxon>
        <taxon>Gammaproteobacteria</taxon>
        <taxon>Enterobacterales</taxon>
        <taxon>Enterobacteriaceae</taxon>
        <taxon>Salmonella</taxon>
    </lineage>
</organism>
<dbReference type="EMBL" id="DAAPEO010000022">
    <property type="protein sequence ID" value="HAD5946287.1"/>
    <property type="molecule type" value="Genomic_DNA"/>
</dbReference>
<reference evidence="7" key="2">
    <citation type="submission" date="2019-01" db="EMBL/GenBank/DDBJ databases">
        <authorList>
            <consortium name="NCBI Pathogen Detection Project"/>
        </authorList>
    </citation>
    <scope>NUCLEOTIDE SEQUENCE</scope>
    <source>
        <strain evidence="7">CT18</strain>
    </source>
</reference>
<evidence type="ECO:0000313" key="21">
    <source>
        <dbReference type="EMBL" id="HAD5669735.1"/>
    </source>
</evidence>
<evidence type="ECO:0000313" key="11">
    <source>
        <dbReference type="EMBL" id="HAD4725910.1"/>
    </source>
</evidence>
<dbReference type="EMBL" id="DAAOXO010000023">
    <property type="protein sequence ID" value="HAD4378052.1"/>
    <property type="molecule type" value="Genomic_DNA"/>
</dbReference>
<evidence type="ECO:0000313" key="18">
    <source>
        <dbReference type="EMBL" id="HAD5506374.1"/>
    </source>
</evidence>
<dbReference type="EMBL" id="DAAOWM010000031">
    <property type="protein sequence ID" value="HAD5181415.1"/>
    <property type="molecule type" value="Genomic_DNA"/>
</dbReference>
<dbReference type="EMBL" id="DAAPDY010000023">
    <property type="protein sequence ID" value="HAD5528793.1"/>
    <property type="molecule type" value="Genomic_DNA"/>
</dbReference>
<dbReference type="EMBL" id="DAAPAP010000023">
    <property type="protein sequence ID" value="HAD4654971.1"/>
    <property type="molecule type" value="Genomic_DNA"/>
</dbReference>
<dbReference type="EMBL" id="DAAPAL010000023">
    <property type="protein sequence ID" value="HAD4704018.1"/>
    <property type="molecule type" value="Genomic_DNA"/>
</dbReference>
<evidence type="ECO:0000313" key="19">
    <source>
        <dbReference type="EMBL" id="HAD5528793.1"/>
    </source>
</evidence>
<evidence type="ECO:0000313" key="1">
    <source>
        <dbReference type="EMBL" id="HAD3943062.1"/>
    </source>
</evidence>
<protein>
    <submittedName>
        <fullName evidence="7">Uncharacterized protein</fullName>
    </submittedName>
</protein>
<evidence type="ECO:0000313" key="22">
    <source>
        <dbReference type="EMBL" id="HAD5790248.1"/>
    </source>
</evidence>
<evidence type="ECO:0000313" key="13">
    <source>
        <dbReference type="EMBL" id="HAD4810427.1"/>
    </source>
</evidence>
<dbReference type="EMBL" id="DAAOVS010000024">
    <property type="protein sequence ID" value="HAD5172235.1"/>
    <property type="molecule type" value="Genomic_DNA"/>
</dbReference>
<dbReference type="EMBL" id="DAAPAO010000025">
    <property type="protein sequence ID" value="HAD4725910.1"/>
    <property type="molecule type" value="Genomic_DNA"/>
</dbReference>
<evidence type="ECO:0000313" key="10">
    <source>
        <dbReference type="EMBL" id="HAD4704018.1"/>
    </source>
</evidence>
<evidence type="ECO:0000313" key="4">
    <source>
        <dbReference type="EMBL" id="HAD4444533.1"/>
    </source>
</evidence>
<dbReference type="EMBL" id="DAAOYM010000023">
    <property type="protein sequence ID" value="HAD4212906.1"/>
    <property type="molecule type" value="Genomic_DNA"/>
</dbReference>
<evidence type="ECO:0000313" key="17">
    <source>
        <dbReference type="EMBL" id="HAD5212048.1"/>
    </source>
</evidence>
<accession>A0A715FHI9</accession>
<dbReference type="EMBL" id="DAAOZW010000026">
    <property type="protein sequence ID" value="HAD4489182.1"/>
    <property type="molecule type" value="Genomic_DNA"/>
</dbReference>
<evidence type="ECO:0000313" key="15">
    <source>
        <dbReference type="EMBL" id="HAD5181415.1"/>
    </source>
</evidence>
<evidence type="ECO:0000313" key="14">
    <source>
        <dbReference type="EMBL" id="HAD5172235.1"/>
    </source>
</evidence>
<dbReference type="EMBL" id="DAAPEK010000022">
    <property type="protein sequence ID" value="HAD5599993.1"/>
    <property type="molecule type" value="Genomic_DNA"/>
</dbReference>
<comment type="caution">
    <text evidence="7">The sequence shown here is derived from an EMBL/GenBank/DDBJ whole genome shotgun (WGS) entry which is preliminary data.</text>
</comment>
<evidence type="ECO:0000313" key="9">
    <source>
        <dbReference type="EMBL" id="HAD4663831.1"/>
    </source>
</evidence>
<evidence type="ECO:0000313" key="23">
    <source>
        <dbReference type="EMBL" id="HAD5946287.1"/>
    </source>
</evidence>
<dbReference type="EMBL" id="DAAPCK010000024">
    <property type="protein sequence ID" value="HAD4810427.1"/>
    <property type="molecule type" value="Genomic_DNA"/>
</dbReference>
<dbReference type="EMBL" id="DAAOVT010000023">
    <property type="protein sequence ID" value="HAD5185299.1"/>
    <property type="molecule type" value="Genomic_DNA"/>
</dbReference>
<evidence type="ECO:0000313" key="5">
    <source>
        <dbReference type="EMBL" id="HAD4489182.1"/>
    </source>
</evidence>
<dbReference type="EMBL" id="DAAOZZ010000025">
    <property type="protein sequence ID" value="HAD4506783.1"/>
    <property type="molecule type" value="Genomic_DNA"/>
</dbReference>
<dbReference type="EMBL" id="DAAPDE010000023">
    <property type="protein sequence ID" value="HAD5506374.1"/>
    <property type="molecule type" value="Genomic_DNA"/>
</dbReference>
<evidence type="ECO:0000313" key="12">
    <source>
        <dbReference type="EMBL" id="HAD4766016.1"/>
    </source>
</evidence>
<sequence length="257" mass="29764">MKTERYIPQGMTYIEREELKSFATSCGLRGDIQSLTRTLIMIAHWMRQGKPVSFTEYASQWTEAQRERDDGNHSTPEMAKQWPFSGKRCIYPRCSDYYPYGTEREHQDDETEIKHAVTVILAKYPFFNRNGLVRYSRDKPWEHPLDYVCFMEEAKSCLRWIRENNLTDCKIASFPGKNPTSYGLKHCVERANQIRAKANGKPTEPTYITNGALIAAMVAAGYQIKPEGRMNCRFNISRKQLKSVLSGESYKSGEWTI</sequence>
<gene>
    <name evidence="1" type="ORF">G1S93_19480</name>
    <name evidence="2" type="ORF">G1T01_18885</name>
    <name evidence="17" type="ORF">G1T17_18870</name>
    <name evidence="15" type="ORF">G1T27_20850</name>
    <name evidence="16" type="ORF">G1T31_18165</name>
    <name evidence="14" type="ORF">G1T35_19140</name>
    <name evidence="4" type="ORF">G1T45_19190</name>
    <name evidence="5" type="ORF">G1T49_19455</name>
    <name evidence="6" type="ORF">G1T70_18540</name>
    <name evidence="7" type="ORF">G1T74_18830</name>
    <name evidence="10" type="ORF">G1U12_19295</name>
    <name evidence="8" type="ORF">G1U17_18790</name>
    <name evidence="11" type="ORF">G1U18_18305</name>
    <name evidence="9" type="ORF">G1U27_19025</name>
    <name evidence="3" type="ORF">G1U32_18915</name>
    <name evidence="13" type="ORF">G1U53_18670</name>
    <name evidence="12" type="ORF">G1U57_18625</name>
    <name evidence="18" type="ORF">G1U97_19035</name>
    <name evidence="23" type="ORF">G1V15_18830</name>
    <name evidence="19" type="ORF">G1V19_19135</name>
    <name evidence="20" type="ORF">G1V23_18780</name>
    <name evidence="21" type="ORF">G1V61_19310</name>
    <name evidence="22" type="ORF">G1V73_18610</name>
</gene>
<dbReference type="EMBL" id="DAAOZT010000023">
    <property type="protein sequence ID" value="HAD4493456.1"/>
    <property type="molecule type" value="Genomic_DNA"/>
</dbReference>
<dbReference type="AlphaFoldDB" id="A0A715FHI9"/>
<evidence type="ECO:0000313" key="20">
    <source>
        <dbReference type="EMBL" id="HAD5599993.1"/>
    </source>
</evidence>
<dbReference type="EMBL" id="DAAPAU010000023">
    <property type="protein sequence ID" value="HAD4663831.1"/>
    <property type="molecule type" value="Genomic_DNA"/>
</dbReference>
<evidence type="ECO:0000313" key="8">
    <source>
        <dbReference type="EMBL" id="HAD4654971.1"/>
    </source>
</evidence>
<name>A0A715FHI9_SALTI</name>
<dbReference type="EMBL" id="DAAOZA010000023">
    <property type="protein sequence ID" value="HAD4444533.1"/>
    <property type="molecule type" value="Genomic_DNA"/>
</dbReference>
<reference evidence="7" key="1">
    <citation type="journal article" date="2018" name="Genome Biol.">
        <title>SKESA: strategic k-mer extension for scrupulous assemblies.</title>
        <authorList>
            <person name="Souvorov A."/>
            <person name="Agarwala R."/>
            <person name="Lipman D.J."/>
        </authorList>
    </citation>
    <scope>NUCLEOTIDE SEQUENCE</scope>
    <source>
        <strain evidence="7">CT18</strain>
    </source>
</reference>
<dbReference type="EMBL" id="DAAPFR010000023">
    <property type="protein sequence ID" value="HAD5669735.1"/>
    <property type="molecule type" value="Genomic_DNA"/>
</dbReference>
<proteinExistence type="predicted"/>
<evidence type="ECO:0000313" key="7">
    <source>
        <dbReference type="EMBL" id="HAD4506783.1"/>
    </source>
</evidence>
<dbReference type="EMBL" id="DAAPGX010000023">
    <property type="protein sequence ID" value="HAD5790248.1"/>
    <property type="molecule type" value="Genomic_DNA"/>
</dbReference>
<dbReference type="EMBL" id="DAAOVU010000024">
    <property type="protein sequence ID" value="HAD5212048.1"/>
    <property type="molecule type" value="Genomic_DNA"/>
</dbReference>